<keyword evidence="1" id="KW-0812">Transmembrane</keyword>
<protein>
    <recommendedName>
        <fullName evidence="4">DUF58 domain-containing protein</fullName>
    </recommendedName>
</protein>
<feature type="transmembrane region" description="Helical" evidence="1">
    <location>
        <begin position="5"/>
        <end position="23"/>
    </location>
</feature>
<evidence type="ECO:0000313" key="3">
    <source>
        <dbReference type="Proteomes" id="UP000680638"/>
    </source>
</evidence>
<reference evidence="2 3" key="1">
    <citation type="submission" date="2021-03" db="EMBL/GenBank/DDBJ databases">
        <title>Antimicrobial resistance genes in bacteria isolated from Japanese honey, and their potential for conferring macrolide and lincosamide resistance in the American foulbrood pathogen Paenibacillus larvae.</title>
        <authorList>
            <person name="Okamoto M."/>
            <person name="Kumagai M."/>
            <person name="Kanamori H."/>
            <person name="Takamatsu D."/>
        </authorList>
    </citation>
    <scope>NUCLEOTIDE SEQUENCE [LARGE SCALE GENOMIC DNA]</scope>
    <source>
        <strain evidence="2 3">J21TS3</strain>
    </source>
</reference>
<proteinExistence type="predicted"/>
<comment type="caution">
    <text evidence="2">The sequence shown here is derived from an EMBL/GenBank/DDBJ whole genome shotgun (WGS) entry which is preliminary data.</text>
</comment>
<dbReference type="Proteomes" id="UP000680638">
    <property type="component" value="Unassembled WGS sequence"/>
</dbReference>
<sequence length="432" mass="46488">MKRRIAEWSAGICVFGALCALYVRHGGASALYLMLLAGWIVSSGILLQWLGPRNVTVQRRMSAPVVTSGETAVMEVEIGFRSFLPVPWLAVEDYYTGGSSRQILFPGFRRRLAYRCELRSLPRGVYSFDACRLEWGGLFGWFKGERVQKSEGNLLVLPKPLPVAGLSESPAAVAYGAAQPAQTMERRQGVKGPEVRPYLPTDPMNRIHWKSYAKRGSLNTFLPEDERDPHCLVVLDRSYAGYVAWEGTDEERVKRAKRDFEQAVSAAAGIVSEMRRSGAKGKLVCGASDPLAAFAAAPAEDRMSGSGGYSRMLAALSSVELAEGPALGSLLETEIRHAAPGTRVLLITGTLSEPTSEAAARLLARGIQVHLYCTALNAGMGEADGKREKRAGSAFAAAVRLSRMGAGIYAVHPEGVTKVGLTGPFRAGEGAV</sequence>
<evidence type="ECO:0000256" key="1">
    <source>
        <dbReference type="SAM" id="Phobius"/>
    </source>
</evidence>
<dbReference type="RefSeq" id="WP_212950101.1">
    <property type="nucleotide sequence ID" value="NZ_BORW01000011.1"/>
</dbReference>
<evidence type="ECO:0000313" key="2">
    <source>
        <dbReference type="EMBL" id="GIO67782.1"/>
    </source>
</evidence>
<gene>
    <name evidence="2" type="ORF">J21TS3_26030</name>
</gene>
<dbReference type="EMBL" id="BORW01000011">
    <property type="protein sequence ID" value="GIO67782.1"/>
    <property type="molecule type" value="Genomic_DNA"/>
</dbReference>
<dbReference type="PANTHER" id="PTHR34351:SF2">
    <property type="entry name" value="DUF58 DOMAIN-CONTAINING PROTEIN"/>
    <property type="match status" value="1"/>
</dbReference>
<feature type="transmembrane region" description="Helical" evidence="1">
    <location>
        <begin position="29"/>
        <end position="51"/>
    </location>
</feature>
<name>A0ABQ4LWW7_9BACL</name>
<accession>A0ABQ4LWW7</accession>
<keyword evidence="1" id="KW-1133">Transmembrane helix</keyword>
<keyword evidence="1" id="KW-0472">Membrane</keyword>
<dbReference type="PANTHER" id="PTHR34351">
    <property type="entry name" value="SLR1927 PROTEIN-RELATED"/>
    <property type="match status" value="1"/>
</dbReference>
<keyword evidence="3" id="KW-1185">Reference proteome</keyword>
<organism evidence="2 3">
    <name type="scientific">Paenibacillus cookii</name>
    <dbReference type="NCBI Taxonomy" id="157839"/>
    <lineage>
        <taxon>Bacteria</taxon>
        <taxon>Bacillati</taxon>
        <taxon>Bacillota</taxon>
        <taxon>Bacilli</taxon>
        <taxon>Bacillales</taxon>
        <taxon>Paenibacillaceae</taxon>
        <taxon>Paenibacillus</taxon>
    </lineage>
</organism>
<evidence type="ECO:0008006" key="4">
    <source>
        <dbReference type="Google" id="ProtNLM"/>
    </source>
</evidence>